<feature type="domain" description="DUF5808" evidence="1">
    <location>
        <begin position="8"/>
        <end position="31"/>
    </location>
</feature>
<evidence type="ECO:0000259" key="1">
    <source>
        <dbReference type="Pfam" id="PF19124"/>
    </source>
</evidence>
<dbReference type="InterPro" id="IPR043831">
    <property type="entry name" value="DUF5808"/>
</dbReference>
<organism evidence="2 3">
    <name type="scientific">Flavobacterium circumlabens</name>
    <dbReference type="NCBI Taxonomy" id="2133765"/>
    <lineage>
        <taxon>Bacteria</taxon>
        <taxon>Pseudomonadati</taxon>
        <taxon>Bacteroidota</taxon>
        <taxon>Flavobacteriia</taxon>
        <taxon>Flavobacteriales</taxon>
        <taxon>Flavobacteriaceae</taxon>
        <taxon>Flavobacterium</taxon>
    </lineage>
</organism>
<gene>
    <name evidence="2" type="ORF">EV142_108229</name>
</gene>
<dbReference type="Proteomes" id="UP000295270">
    <property type="component" value="Unassembled WGS sequence"/>
</dbReference>
<accession>A0ABY2AV90</accession>
<reference evidence="2 3" key="1">
    <citation type="journal article" date="2015" name="Stand. Genomic Sci.">
        <title>Genomic Encyclopedia of Bacterial and Archaeal Type Strains, Phase III: the genomes of soil and plant-associated and newly described type strains.</title>
        <authorList>
            <person name="Whitman W.B."/>
            <person name="Woyke T."/>
            <person name="Klenk H.P."/>
            <person name="Zhou Y."/>
            <person name="Lilburn T.G."/>
            <person name="Beck B.J."/>
            <person name="De Vos P."/>
            <person name="Vandamme P."/>
            <person name="Eisen J.A."/>
            <person name="Garrity G."/>
            <person name="Hugenholtz P."/>
            <person name="Kyrpides N.C."/>
        </authorList>
    </citation>
    <scope>NUCLEOTIDE SEQUENCE [LARGE SCALE GENOMIC DNA]</scope>
    <source>
        <strain evidence="2 3">P5626</strain>
    </source>
</reference>
<keyword evidence="3" id="KW-1185">Reference proteome</keyword>
<evidence type="ECO:0000313" key="2">
    <source>
        <dbReference type="EMBL" id="TCN53922.1"/>
    </source>
</evidence>
<sequence>MENFYYNPKDKRLFPPKRIKQLGWTINFANLTQYYLY</sequence>
<dbReference type="RefSeq" id="WP_371311647.1">
    <property type="nucleotide sequence ID" value="NZ_QWDN01000008.1"/>
</dbReference>
<dbReference type="Pfam" id="PF19124">
    <property type="entry name" value="DUF5808"/>
    <property type="match status" value="1"/>
</dbReference>
<protein>
    <recommendedName>
        <fullName evidence="1">DUF5808 domain-containing protein</fullName>
    </recommendedName>
</protein>
<name>A0ABY2AV90_9FLAO</name>
<proteinExistence type="predicted"/>
<dbReference type="EMBL" id="SLWA01000008">
    <property type="protein sequence ID" value="TCN53922.1"/>
    <property type="molecule type" value="Genomic_DNA"/>
</dbReference>
<evidence type="ECO:0000313" key="3">
    <source>
        <dbReference type="Proteomes" id="UP000295270"/>
    </source>
</evidence>
<comment type="caution">
    <text evidence="2">The sequence shown here is derived from an EMBL/GenBank/DDBJ whole genome shotgun (WGS) entry which is preliminary data.</text>
</comment>